<evidence type="ECO:0000256" key="4">
    <source>
        <dbReference type="ARBA" id="ARBA00022694"/>
    </source>
</evidence>
<comment type="similarity">
    <text evidence="9">Belongs to the SUA5 family. TsaC subfamily.</text>
</comment>
<dbReference type="GO" id="GO:0003725">
    <property type="term" value="F:double-stranded RNA binding"/>
    <property type="evidence" value="ECO:0007669"/>
    <property type="project" value="InterPro"/>
</dbReference>
<dbReference type="Pfam" id="PF01300">
    <property type="entry name" value="Sua5_yciO_yrdC"/>
    <property type="match status" value="1"/>
</dbReference>
<dbReference type="GO" id="GO:0005524">
    <property type="term" value="F:ATP binding"/>
    <property type="evidence" value="ECO:0007669"/>
    <property type="project" value="UniProtKB-UniRule"/>
</dbReference>
<dbReference type="PANTHER" id="PTHR17490">
    <property type="entry name" value="SUA5"/>
    <property type="match status" value="1"/>
</dbReference>
<keyword evidence="7 9" id="KW-0067">ATP-binding</keyword>
<evidence type="ECO:0000256" key="1">
    <source>
        <dbReference type="ARBA" id="ARBA00004496"/>
    </source>
</evidence>
<evidence type="ECO:0000313" key="11">
    <source>
        <dbReference type="EMBL" id="KEQ01329.1"/>
    </source>
</evidence>
<dbReference type="GO" id="GO:0000049">
    <property type="term" value="F:tRNA binding"/>
    <property type="evidence" value="ECO:0007669"/>
    <property type="project" value="TreeGrafter"/>
</dbReference>
<dbReference type="SUPFAM" id="SSF55821">
    <property type="entry name" value="YrdC/RibB"/>
    <property type="match status" value="1"/>
</dbReference>
<feature type="domain" description="YrdC-like" evidence="10">
    <location>
        <begin position="9"/>
        <end position="189"/>
    </location>
</feature>
<keyword evidence="3 9" id="KW-0808">Transferase</keyword>
<organism evidence="11 12">
    <name type="scientific">Snodgrassella alvi SCGC AB-598-J21</name>
    <dbReference type="NCBI Taxonomy" id="1385367"/>
    <lineage>
        <taxon>Bacteria</taxon>
        <taxon>Pseudomonadati</taxon>
        <taxon>Pseudomonadota</taxon>
        <taxon>Betaproteobacteria</taxon>
        <taxon>Neisseriales</taxon>
        <taxon>Neisseriaceae</taxon>
        <taxon>Snodgrassella</taxon>
    </lineage>
</organism>
<comment type="subcellular location">
    <subcellularLocation>
        <location evidence="1 9">Cytoplasm</location>
    </subcellularLocation>
</comment>
<keyword evidence="5 9" id="KW-0548">Nucleotidyltransferase</keyword>
<comment type="catalytic activity">
    <reaction evidence="8 9">
        <text>L-threonine + hydrogencarbonate + ATP = L-threonylcarbamoyladenylate + diphosphate + H2O</text>
        <dbReference type="Rhea" id="RHEA:36407"/>
        <dbReference type="ChEBI" id="CHEBI:15377"/>
        <dbReference type="ChEBI" id="CHEBI:17544"/>
        <dbReference type="ChEBI" id="CHEBI:30616"/>
        <dbReference type="ChEBI" id="CHEBI:33019"/>
        <dbReference type="ChEBI" id="CHEBI:57926"/>
        <dbReference type="ChEBI" id="CHEBI:73682"/>
        <dbReference type="EC" id="2.7.7.87"/>
    </reaction>
</comment>
<dbReference type="AlphaFoldDB" id="A0A074W1L1"/>
<dbReference type="EMBL" id="AVQL01000426">
    <property type="protein sequence ID" value="KEQ01329.1"/>
    <property type="molecule type" value="Genomic_DNA"/>
</dbReference>
<evidence type="ECO:0000256" key="8">
    <source>
        <dbReference type="ARBA" id="ARBA00048366"/>
    </source>
</evidence>
<evidence type="ECO:0000256" key="6">
    <source>
        <dbReference type="ARBA" id="ARBA00022741"/>
    </source>
</evidence>
<evidence type="ECO:0000256" key="7">
    <source>
        <dbReference type="ARBA" id="ARBA00022840"/>
    </source>
</evidence>
<evidence type="ECO:0000256" key="2">
    <source>
        <dbReference type="ARBA" id="ARBA00022490"/>
    </source>
</evidence>
<evidence type="ECO:0000313" key="12">
    <source>
        <dbReference type="Proteomes" id="UP000027644"/>
    </source>
</evidence>
<dbReference type="PANTHER" id="PTHR17490:SF18">
    <property type="entry name" value="THREONYLCARBAMOYL-AMP SYNTHASE"/>
    <property type="match status" value="1"/>
</dbReference>
<dbReference type="InterPro" id="IPR050156">
    <property type="entry name" value="TC-AMP_synthase_SUA5"/>
</dbReference>
<proteinExistence type="inferred from homology"/>
<dbReference type="InterPro" id="IPR006070">
    <property type="entry name" value="Sua5-like_dom"/>
</dbReference>
<dbReference type="Proteomes" id="UP000027644">
    <property type="component" value="Unassembled WGS sequence"/>
</dbReference>
<dbReference type="Gene3D" id="3.90.870.10">
    <property type="entry name" value="DHBP synthase"/>
    <property type="match status" value="1"/>
</dbReference>
<dbReference type="GO" id="GO:0002949">
    <property type="term" value="P:tRNA threonylcarbamoyladenosine modification"/>
    <property type="evidence" value="ECO:0007669"/>
    <property type="project" value="UniProtKB-UniRule"/>
</dbReference>
<evidence type="ECO:0000256" key="3">
    <source>
        <dbReference type="ARBA" id="ARBA00022679"/>
    </source>
</evidence>
<keyword evidence="2 9" id="KW-0963">Cytoplasm</keyword>
<comment type="function">
    <text evidence="9">Required for the formation of a threonylcarbamoyl group on adenosine at position 37 (t(6)A37) in tRNAs that read codons beginning with adenine. Catalyzes the conversion of L-threonine, HCO(3)(-)/CO(2) and ATP to give threonylcarbamoyl-AMP (TC-AMP) as the acyladenylate intermediate, with the release of diphosphate.</text>
</comment>
<keyword evidence="4 9" id="KW-0819">tRNA processing</keyword>
<dbReference type="GO" id="GO:0006450">
    <property type="term" value="P:regulation of translational fidelity"/>
    <property type="evidence" value="ECO:0007669"/>
    <property type="project" value="TreeGrafter"/>
</dbReference>
<dbReference type="EC" id="2.7.7.87" evidence="9"/>
<dbReference type="PROSITE" id="PS51163">
    <property type="entry name" value="YRDC"/>
    <property type="match status" value="1"/>
</dbReference>
<dbReference type="InterPro" id="IPR023535">
    <property type="entry name" value="TC-AMP_synthase"/>
</dbReference>
<accession>A0A074W1L1</accession>
<keyword evidence="6 9" id="KW-0547">Nucleotide-binding</keyword>
<dbReference type="GO" id="GO:0061710">
    <property type="term" value="F:L-threonylcarbamoyladenylate synthase"/>
    <property type="evidence" value="ECO:0007669"/>
    <property type="project" value="UniProtKB-EC"/>
</dbReference>
<comment type="caution">
    <text evidence="11">The sequence shown here is derived from an EMBL/GenBank/DDBJ whole genome shotgun (WGS) entry which is preliminary data.</text>
</comment>
<evidence type="ECO:0000256" key="5">
    <source>
        <dbReference type="ARBA" id="ARBA00022695"/>
    </source>
</evidence>
<name>A0A074W1L1_9NEIS</name>
<evidence type="ECO:0000259" key="10">
    <source>
        <dbReference type="PROSITE" id="PS51163"/>
    </source>
</evidence>
<gene>
    <name evidence="9" type="primary">tsaC</name>
    <name evidence="11" type="ORF">SASC598J21_009070</name>
</gene>
<protein>
    <recommendedName>
        <fullName evidence="9">Threonylcarbamoyl-AMP synthase</fullName>
        <shortName evidence="9">TC-AMP synthase</shortName>
        <ecNumber evidence="9">2.7.7.87</ecNumber>
    </recommendedName>
    <alternativeName>
        <fullName evidence="9">L-threonylcarbamoyladenylate synthase</fullName>
    </alternativeName>
    <alternativeName>
        <fullName evidence="9">t(6)A37 threonylcarbamoyladenosine biosynthesis protein TsaC</fullName>
    </alternativeName>
    <alternativeName>
        <fullName evidence="9">tRNA threonylcarbamoyladenosine biosynthesis protein TsaC</fullName>
    </alternativeName>
</protein>
<reference evidence="11 12" key="1">
    <citation type="journal article" date="2014" name="PLoS Genet.">
        <title>Hidden diversity in honey bee gut symbionts detected by single-cell genomics.</title>
        <authorList>
            <person name="Engel P."/>
            <person name="Stepanauskas R."/>
            <person name="Moran N."/>
        </authorList>
    </citation>
    <scope>NUCLEOTIDE SEQUENCE [LARGE SCALE GENOMIC DNA]</scope>
    <source>
        <strain evidence="11 12">SCGC AB-598-J21</strain>
    </source>
</reference>
<dbReference type="HAMAP" id="MF_01852">
    <property type="entry name" value="TsaC"/>
    <property type="match status" value="1"/>
</dbReference>
<dbReference type="GO" id="GO:0005737">
    <property type="term" value="C:cytoplasm"/>
    <property type="evidence" value="ECO:0007669"/>
    <property type="project" value="UniProtKB-SubCell"/>
</dbReference>
<evidence type="ECO:0000256" key="9">
    <source>
        <dbReference type="HAMAP-Rule" id="MF_01852"/>
    </source>
</evidence>
<sequence length="189" mass="20719">MRHPARPSGRFLYRLRSHLHRGGLIAYPAEGSYGLGCLPDCVPAVRKVIALKKRPQHKGLIVIAADFTQLQPLLAPLSATDIAAVSRQWPAPRTLLLPVRKQVSSVLRGRGRQTLAVRVPDLATARFLCRAAGTALVSTSCNRAGKKACCTEREVRRQFGKQVMILGGRTGGRKQPSQIIDWASGKRLR</sequence>
<dbReference type="InterPro" id="IPR017945">
    <property type="entry name" value="DHBP_synth_RibB-like_a/b_dom"/>
</dbReference>